<keyword evidence="3" id="KW-1185">Reference proteome</keyword>
<dbReference type="EMBL" id="JAWDGP010007280">
    <property type="protein sequence ID" value="KAK3726865.1"/>
    <property type="molecule type" value="Genomic_DNA"/>
</dbReference>
<accession>A0AAE0Y002</accession>
<dbReference type="AlphaFoldDB" id="A0AAE0Y002"/>
<organism evidence="2 3">
    <name type="scientific">Elysia crispata</name>
    <name type="common">lettuce slug</name>
    <dbReference type="NCBI Taxonomy" id="231223"/>
    <lineage>
        <taxon>Eukaryota</taxon>
        <taxon>Metazoa</taxon>
        <taxon>Spiralia</taxon>
        <taxon>Lophotrochozoa</taxon>
        <taxon>Mollusca</taxon>
        <taxon>Gastropoda</taxon>
        <taxon>Heterobranchia</taxon>
        <taxon>Euthyneura</taxon>
        <taxon>Panpulmonata</taxon>
        <taxon>Sacoglossa</taxon>
        <taxon>Placobranchoidea</taxon>
        <taxon>Plakobranchidae</taxon>
        <taxon>Elysia</taxon>
    </lineage>
</organism>
<evidence type="ECO:0000256" key="1">
    <source>
        <dbReference type="SAM" id="MobiDB-lite"/>
    </source>
</evidence>
<proteinExistence type="predicted"/>
<name>A0AAE0Y002_9GAST</name>
<comment type="caution">
    <text evidence="2">The sequence shown here is derived from an EMBL/GenBank/DDBJ whole genome shotgun (WGS) entry which is preliminary data.</text>
</comment>
<protein>
    <submittedName>
        <fullName evidence="2">Uncharacterized protein</fullName>
    </submittedName>
</protein>
<gene>
    <name evidence="2" type="ORF">RRG08_040248</name>
</gene>
<evidence type="ECO:0000313" key="2">
    <source>
        <dbReference type="EMBL" id="KAK3726865.1"/>
    </source>
</evidence>
<sequence>MDMKQLYGEIEGNALIPSTHFRVVAIDITIMGRERQMKGVDLDERQTAIPTQKTLNNNHWRQKWVRTKRFVYRRNPKTTEFLRPTSAQLDPPPPPAPSDSPSLARGANTHPSQTHKSKFETQKKSASYQIKIKVKRCPRDRATDLTLSGGRSFPLAVIGTRAFFLVDLFERCRLRRVTNCHPRLSHRKH</sequence>
<feature type="region of interest" description="Disordered" evidence="1">
    <location>
        <begin position="81"/>
        <end position="125"/>
    </location>
</feature>
<dbReference type="Proteomes" id="UP001283361">
    <property type="component" value="Unassembled WGS sequence"/>
</dbReference>
<reference evidence="2" key="1">
    <citation type="journal article" date="2023" name="G3 (Bethesda)">
        <title>A reference genome for the long-term kleptoplast-retaining sea slug Elysia crispata morphotype clarki.</title>
        <authorList>
            <person name="Eastman K.E."/>
            <person name="Pendleton A.L."/>
            <person name="Shaikh M.A."/>
            <person name="Suttiyut T."/>
            <person name="Ogas R."/>
            <person name="Tomko P."/>
            <person name="Gavelis G."/>
            <person name="Widhalm J.R."/>
            <person name="Wisecaver J.H."/>
        </authorList>
    </citation>
    <scope>NUCLEOTIDE SEQUENCE</scope>
    <source>
        <strain evidence="2">ECLA1</strain>
    </source>
</reference>
<evidence type="ECO:0000313" key="3">
    <source>
        <dbReference type="Proteomes" id="UP001283361"/>
    </source>
</evidence>